<keyword evidence="2" id="KW-1277">Toxin-antitoxin system</keyword>
<evidence type="ECO:0000256" key="1">
    <source>
        <dbReference type="ARBA" id="ARBA00006226"/>
    </source>
</evidence>
<gene>
    <name evidence="3" type="ordered locus">DSC_02415</name>
</gene>
<keyword evidence="4" id="KW-1185">Reference proteome</keyword>
<dbReference type="Pfam" id="PF05016">
    <property type="entry name" value="ParE_toxin"/>
    <property type="match status" value="1"/>
</dbReference>
<dbReference type="Gene3D" id="3.30.2310.20">
    <property type="entry name" value="RelE-like"/>
    <property type="match status" value="1"/>
</dbReference>
<dbReference type="STRING" id="1045855.DSC_02415"/>
<dbReference type="KEGG" id="psd:DSC_02415"/>
<evidence type="ECO:0000256" key="2">
    <source>
        <dbReference type="ARBA" id="ARBA00022649"/>
    </source>
</evidence>
<accession>G7UVL9</accession>
<dbReference type="InterPro" id="IPR035093">
    <property type="entry name" value="RelE/ParE_toxin_dom_sf"/>
</dbReference>
<dbReference type="Proteomes" id="UP000005870">
    <property type="component" value="Chromosome"/>
</dbReference>
<evidence type="ECO:0000313" key="3">
    <source>
        <dbReference type="EMBL" id="AER55136.1"/>
    </source>
</evidence>
<name>G7UVL9_PSEUP</name>
<proteinExistence type="inferred from homology"/>
<evidence type="ECO:0000313" key="4">
    <source>
        <dbReference type="Proteomes" id="UP000005870"/>
    </source>
</evidence>
<dbReference type="PANTHER" id="PTHR33755">
    <property type="entry name" value="TOXIN PARE1-RELATED"/>
    <property type="match status" value="1"/>
</dbReference>
<reference evidence="3 4" key="1">
    <citation type="journal article" date="2012" name="J. Bacteriol.">
        <title>Complete Genome Sequence of the BTEX-Degrading Bacterium Pseudoxanthomonas spadix BD-a59.</title>
        <authorList>
            <person name="Lee S.H."/>
            <person name="Jin H.M."/>
            <person name="Lee H.J."/>
            <person name="Kim J.M."/>
            <person name="Jeon C.O."/>
        </authorList>
    </citation>
    <scope>NUCLEOTIDE SEQUENCE [LARGE SCALE GENOMIC DNA]</scope>
    <source>
        <strain evidence="3 4">BD-a59</strain>
    </source>
</reference>
<dbReference type="OrthoDB" id="516834at2"/>
<dbReference type="HOGENOM" id="CLU_147162_3_1_6"/>
<protein>
    <submittedName>
        <fullName evidence="3">Plasmid stabilization system protein</fullName>
    </submittedName>
</protein>
<dbReference type="eggNOG" id="COG3668">
    <property type="taxonomic scope" value="Bacteria"/>
</dbReference>
<comment type="similarity">
    <text evidence="1">Belongs to the RelE toxin family.</text>
</comment>
<dbReference type="RefSeq" id="WP_014159314.1">
    <property type="nucleotide sequence ID" value="NC_016147.2"/>
</dbReference>
<dbReference type="InterPro" id="IPR051803">
    <property type="entry name" value="TA_system_RelE-like_toxin"/>
</dbReference>
<sequence>MRLSRLVRADLEDIRSYTVKQWGRTQWLADYRQIVAAFERIDQAPELGRDRSLFAEGMRSLSCARHVVFYKRISTADNALVVLRIIHQQRNLPALAYYDDLDAPD</sequence>
<dbReference type="EMBL" id="CP003093">
    <property type="protein sequence ID" value="AER55136.1"/>
    <property type="molecule type" value="Genomic_DNA"/>
</dbReference>
<dbReference type="AlphaFoldDB" id="G7UVL9"/>
<dbReference type="PANTHER" id="PTHR33755:SF9">
    <property type="entry name" value="TOXIN PARE1"/>
    <property type="match status" value="1"/>
</dbReference>
<organism evidence="3 4">
    <name type="scientific">Pseudoxanthomonas spadix (strain BD-a59)</name>
    <dbReference type="NCBI Taxonomy" id="1045855"/>
    <lineage>
        <taxon>Bacteria</taxon>
        <taxon>Pseudomonadati</taxon>
        <taxon>Pseudomonadota</taxon>
        <taxon>Gammaproteobacteria</taxon>
        <taxon>Lysobacterales</taxon>
        <taxon>Lysobacteraceae</taxon>
        <taxon>Pseudoxanthomonas</taxon>
    </lineage>
</organism>
<dbReference type="InterPro" id="IPR007712">
    <property type="entry name" value="RelE/ParE_toxin"/>
</dbReference>